<proteinExistence type="predicted"/>
<dbReference type="AlphaFoldDB" id="A0A549TB75"/>
<comment type="caution">
    <text evidence="1">The sequence shown here is derived from an EMBL/GenBank/DDBJ whole genome shotgun (WGS) entry which is preliminary data.</text>
</comment>
<reference evidence="1 2" key="1">
    <citation type="submission" date="2019-07" db="EMBL/GenBank/DDBJ databases">
        <title>Ln-dependent methylotrophs.</title>
        <authorList>
            <person name="Tani A."/>
        </authorList>
    </citation>
    <scope>NUCLEOTIDE SEQUENCE [LARGE SCALE GENOMIC DNA]</scope>
    <source>
        <strain evidence="1 2">SM12</strain>
    </source>
</reference>
<protein>
    <recommendedName>
        <fullName evidence="3">Class I SAM-dependent methyltransferase</fullName>
    </recommendedName>
</protein>
<sequence>MILEALDYAASLPLTPSPFRRHIAASVSLLARARRCEKAWAPHEAMSQAHVLDTVKAMRQRRTAVVLGSGLLRDVPVAALAKSFDTVVLVDLVHLASVRLRLSARRLRQVRLIHRDLSGLEAALAGEAPEPLAFLRQVPYLDLVVSANLLSQIGVGARMALETSGRAEAAHTILPQLAAAHLSGLAALPCRTCLITDVSYRVLSRDGSVLEEDDLLCGVPVPDHRKSWDWTVAPFGEQGPHQQAVHRVIAA</sequence>
<keyword evidence="2" id="KW-1185">Reference proteome</keyword>
<evidence type="ECO:0008006" key="3">
    <source>
        <dbReference type="Google" id="ProtNLM"/>
    </source>
</evidence>
<dbReference type="Proteomes" id="UP000316801">
    <property type="component" value="Unassembled WGS sequence"/>
</dbReference>
<gene>
    <name evidence="1" type="ORF">FNA46_10160</name>
</gene>
<dbReference type="RefSeq" id="WP_143125087.1">
    <property type="nucleotide sequence ID" value="NZ_VJMG01000023.1"/>
</dbReference>
<accession>A0A549TB75</accession>
<dbReference type="EMBL" id="VJMG01000023">
    <property type="protein sequence ID" value="TRL39126.1"/>
    <property type="molecule type" value="Genomic_DNA"/>
</dbReference>
<evidence type="ECO:0000313" key="2">
    <source>
        <dbReference type="Proteomes" id="UP000316801"/>
    </source>
</evidence>
<organism evidence="1 2">
    <name type="scientific">Rhizobium straminoryzae</name>
    <dbReference type="NCBI Taxonomy" id="1387186"/>
    <lineage>
        <taxon>Bacteria</taxon>
        <taxon>Pseudomonadati</taxon>
        <taxon>Pseudomonadota</taxon>
        <taxon>Alphaproteobacteria</taxon>
        <taxon>Hyphomicrobiales</taxon>
        <taxon>Rhizobiaceae</taxon>
        <taxon>Rhizobium/Agrobacterium group</taxon>
        <taxon>Rhizobium</taxon>
    </lineage>
</organism>
<evidence type="ECO:0000313" key="1">
    <source>
        <dbReference type="EMBL" id="TRL39126.1"/>
    </source>
</evidence>
<name>A0A549TB75_9HYPH</name>